<accession>A0A6J4JEC2</accession>
<organism evidence="1">
    <name type="scientific">uncultured Chloroflexota bacterium</name>
    <dbReference type="NCBI Taxonomy" id="166587"/>
    <lineage>
        <taxon>Bacteria</taxon>
        <taxon>Bacillati</taxon>
        <taxon>Chloroflexota</taxon>
        <taxon>environmental samples</taxon>
    </lineage>
</organism>
<evidence type="ECO:0008006" key="2">
    <source>
        <dbReference type="Google" id="ProtNLM"/>
    </source>
</evidence>
<sequence>MTRTGAGIILAFRSKNSVQSSLIGKVQKAKQYAQEPERVRIEQLAVRFQGENGDHKVSYDGAKWSCECHFFAGWGICCHTMAMERILGAMVPTKQVYPESLQQAEAAVAVGA</sequence>
<name>A0A6J4JEC2_9CHLR</name>
<proteinExistence type="predicted"/>
<protein>
    <recommendedName>
        <fullName evidence="2">SWIM-type domain-containing protein</fullName>
    </recommendedName>
</protein>
<dbReference type="EMBL" id="CADCTC010000189">
    <property type="protein sequence ID" value="CAA9275210.1"/>
    <property type="molecule type" value="Genomic_DNA"/>
</dbReference>
<evidence type="ECO:0000313" key="1">
    <source>
        <dbReference type="EMBL" id="CAA9275210.1"/>
    </source>
</evidence>
<dbReference type="AlphaFoldDB" id="A0A6J4JEC2"/>
<reference evidence="1" key="1">
    <citation type="submission" date="2020-02" db="EMBL/GenBank/DDBJ databases">
        <authorList>
            <person name="Meier V. D."/>
        </authorList>
    </citation>
    <scope>NUCLEOTIDE SEQUENCE</scope>
    <source>
        <strain evidence="1">AVDCRST_MAG77</strain>
    </source>
</reference>
<gene>
    <name evidence="1" type="ORF">AVDCRST_MAG77-3481</name>
</gene>